<dbReference type="RefSeq" id="WP_198125516.1">
    <property type="nucleotide sequence ID" value="NZ_JAECZC010000028.1"/>
</dbReference>
<evidence type="ECO:0000256" key="1">
    <source>
        <dbReference type="ARBA" id="ARBA00001957"/>
    </source>
</evidence>
<dbReference type="SUPFAM" id="SSF56801">
    <property type="entry name" value="Acetyl-CoA synthetase-like"/>
    <property type="match status" value="1"/>
</dbReference>
<comment type="cofactor">
    <cofactor evidence="1">
        <name>pantetheine 4'-phosphate</name>
        <dbReference type="ChEBI" id="CHEBI:47942"/>
    </cofactor>
</comment>
<dbReference type="InterPro" id="IPR041464">
    <property type="entry name" value="TubC_N"/>
</dbReference>
<dbReference type="AlphaFoldDB" id="A0A8J7LA35"/>
<dbReference type="Pfam" id="PF00501">
    <property type="entry name" value="AMP-binding"/>
    <property type="match status" value="1"/>
</dbReference>
<dbReference type="GO" id="GO:0005829">
    <property type="term" value="C:cytosol"/>
    <property type="evidence" value="ECO:0007669"/>
    <property type="project" value="TreeGrafter"/>
</dbReference>
<feature type="domain" description="Carrier" evidence="6">
    <location>
        <begin position="1039"/>
        <end position="1114"/>
    </location>
</feature>
<dbReference type="InterPro" id="IPR001242">
    <property type="entry name" value="Condensation_dom"/>
</dbReference>
<dbReference type="Pfam" id="PF13193">
    <property type="entry name" value="AMP-binding_C"/>
    <property type="match status" value="1"/>
</dbReference>
<dbReference type="Proteomes" id="UP000632766">
    <property type="component" value="Unassembled WGS sequence"/>
</dbReference>
<dbReference type="Gene3D" id="3.30.559.10">
    <property type="entry name" value="Chloramphenicol acetyltransferase-like domain"/>
    <property type="match status" value="1"/>
</dbReference>
<dbReference type="CDD" id="cd19531">
    <property type="entry name" value="LCL_NRPS-like"/>
    <property type="match status" value="1"/>
</dbReference>
<evidence type="ECO:0000259" key="6">
    <source>
        <dbReference type="PROSITE" id="PS50075"/>
    </source>
</evidence>
<organism evidence="7 8">
    <name type="scientific">Amazonocrinis nigriterrae CENA67</name>
    <dbReference type="NCBI Taxonomy" id="2794033"/>
    <lineage>
        <taxon>Bacteria</taxon>
        <taxon>Bacillati</taxon>
        <taxon>Cyanobacteriota</taxon>
        <taxon>Cyanophyceae</taxon>
        <taxon>Nostocales</taxon>
        <taxon>Nostocaceae</taxon>
        <taxon>Amazonocrinis</taxon>
        <taxon>Amazonocrinis nigriterrae</taxon>
    </lineage>
</organism>
<keyword evidence="3" id="KW-0596">Phosphopantetheine</keyword>
<protein>
    <submittedName>
        <fullName evidence="7">Amino acid adenylation domain-containing protein</fullName>
    </submittedName>
</protein>
<feature type="region of interest" description="Disordered" evidence="5">
    <location>
        <begin position="1114"/>
        <end position="1133"/>
    </location>
</feature>
<dbReference type="PROSITE" id="PS50075">
    <property type="entry name" value="CARRIER"/>
    <property type="match status" value="1"/>
</dbReference>
<evidence type="ECO:0000256" key="2">
    <source>
        <dbReference type="ARBA" id="ARBA00006432"/>
    </source>
</evidence>
<dbReference type="SMART" id="SM00823">
    <property type="entry name" value="PKS_PP"/>
    <property type="match status" value="1"/>
</dbReference>
<dbReference type="GO" id="GO:0044550">
    <property type="term" value="P:secondary metabolite biosynthetic process"/>
    <property type="evidence" value="ECO:0007669"/>
    <property type="project" value="UniProtKB-ARBA"/>
</dbReference>
<evidence type="ECO:0000313" key="8">
    <source>
        <dbReference type="Proteomes" id="UP000632766"/>
    </source>
</evidence>
<dbReference type="InterPro" id="IPR020806">
    <property type="entry name" value="PKS_PP-bd"/>
</dbReference>
<dbReference type="FunFam" id="1.10.1200.10:FF:000005">
    <property type="entry name" value="Nonribosomal peptide synthetase 1"/>
    <property type="match status" value="1"/>
</dbReference>
<dbReference type="SUPFAM" id="SSF52777">
    <property type="entry name" value="CoA-dependent acyltransferases"/>
    <property type="match status" value="2"/>
</dbReference>
<feature type="compositionally biased region" description="Acidic residues" evidence="5">
    <location>
        <begin position="1124"/>
        <end position="1133"/>
    </location>
</feature>
<dbReference type="InterPro" id="IPR044894">
    <property type="entry name" value="TubC_N_sf"/>
</dbReference>
<keyword evidence="4" id="KW-0597">Phosphoprotein</keyword>
<dbReference type="GO" id="GO:0008610">
    <property type="term" value="P:lipid biosynthetic process"/>
    <property type="evidence" value="ECO:0007669"/>
    <property type="project" value="UniProtKB-ARBA"/>
</dbReference>
<comment type="caution">
    <text evidence="7">The sequence shown here is derived from an EMBL/GenBank/DDBJ whole genome shotgun (WGS) entry which is preliminary data.</text>
</comment>
<gene>
    <name evidence="7" type="ORF">I8748_15825</name>
</gene>
<dbReference type="FunFam" id="3.40.50.980:FF:000001">
    <property type="entry name" value="Non-ribosomal peptide synthetase"/>
    <property type="match status" value="1"/>
</dbReference>
<dbReference type="Gene3D" id="3.30.300.30">
    <property type="match status" value="1"/>
</dbReference>
<dbReference type="PANTHER" id="PTHR45527:SF1">
    <property type="entry name" value="FATTY ACID SYNTHASE"/>
    <property type="match status" value="1"/>
</dbReference>
<evidence type="ECO:0000256" key="5">
    <source>
        <dbReference type="SAM" id="MobiDB-lite"/>
    </source>
</evidence>
<dbReference type="FunFam" id="2.30.38.10:FF:000001">
    <property type="entry name" value="Non-ribosomal peptide synthetase PvdI"/>
    <property type="match status" value="1"/>
</dbReference>
<dbReference type="Pfam" id="PF00668">
    <property type="entry name" value="Condensation"/>
    <property type="match status" value="1"/>
</dbReference>
<accession>A0A8J7LA35</accession>
<proteinExistence type="inferred from homology"/>
<dbReference type="InterPro" id="IPR023213">
    <property type="entry name" value="CAT-like_dom_sf"/>
</dbReference>
<dbReference type="InterPro" id="IPR036736">
    <property type="entry name" value="ACP-like_sf"/>
</dbReference>
<keyword evidence="8" id="KW-1185">Reference proteome</keyword>
<dbReference type="Gene3D" id="3.30.559.30">
    <property type="entry name" value="Nonribosomal peptide synthetase, condensation domain"/>
    <property type="match status" value="1"/>
</dbReference>
<dbReference type="Pfam" id="PF18563">
    <property type="entry name" value="TubC_N"/>
    <property type="match status" value="1"/>
</dbReference>
<evidence type="ECO:0000256" key="4">
    <source>
        <dbReference type="ARBA" id="ARBA00022553"/>
    </source>
</evidence>
<dbReference type="Pfam" id="PF00550">
    <property type="entry name" value="PP-binding"/>
    <property type="match status" value="1"/>
</dbReference>
<dbReference type="InterPro" id="IPR009081">
    <property type="entry name" value="PP-bd_ACP"/>
</dbReference>
<name>A0A8J7LA35_9NOST</name>
<dbReference type="PANTHER" id="PTHR45527">
    <property type="entry name" value="NONRIBOSOMAL PEPTIDE SYNTHETASE"/>
    <property type="match status" value="1"/>
</dbReference>
<dbReference type="InterPro" id="IPR045851">
    <property type="entry name" value="AMP-bd_C_sf"/>
</dbReference>
<dbReference type="Gene3D" id="3.40.50.980">
    <property type="match status" value="2"/>
</dbReference>
<dbReference type="GO" id="GO:0031177">
    <property type="term" value="F:phosphopantetheine binding"/>
    <property type="evidence" value="ECO:0007669"/>
    <property type="project" value="InterPro"/>
</dbReference>
<dbReference type="SUPFAM" id="SSF47336">
    <property type="entry name" value="ACP-like"/>
    <property type="match status" value="1"/>
</dbReference>
<dbReference type="InterPro" id="IPR010071">
    <property type="entry name" value="AA_adenyl_dom"/>
</dbReference>
<dbReference type="GO" id="GO:0043041">
    <property type="term" value="P:amino acid activation for nonribosomal peptide biosynthetic process"/>
    <property type="evidence" value="ECO:0007669"/>
    <property type="project" value="TreeGrafter"/>
</dbReference>
<dbReference type="InterPro" id="IPR025110">
    <property type="entry name" value="AMP-bd_C"/>
</dbReference>
<dbReference type="FunFam" id="3.30.559.10:FF:000012">
    <property type="entry name" value="Non-ribosomal peptide synthetase"/>
    <property type="match status" value="1"/>
</dbReference>
<dbReference type="Gene3D" id="2.30.38.10">
    <property type="entry name" value="Luciferase, Domain 3"/>
    <property type="match status" value="1"/>
</dbReference>
<dbReference type="FunFam" id="3.40.50.12780:FF:000012">
    <property type="entry name" value="Non-ribosomal peptide synthetase"/>
    <property type="match status" value="1"/>
</dbReference>
<dbReference type="Gene3D" id="3.40.50.1820">
    <property type="entry name" value="alpha/beta hydrolase"/>
    <property type="match status" value="1"/>
</dbReference>
<reference evidence="7 8" key="1">
    <citation type="journal article" date="2021" name="Int. J. Syst. Evol. Microbiol.">
        <title>Amazonocrinis nigriterrae gen. nov., sp. nov., Atlanticothrix silvestris gen. nov., sp. nov. and Dendronalium phyllosphericum gen. nov., sp. nov., nostocacean cyanobacteria from Brazilian environments.</title>
        <authorList>
            <person name="Alvarenga D.O."/>
            <person name="Andreote A.P.D."/>
            <person name="Branco L.H.Z."/>
            <person name="Delbaje E."/>
            <person name="Cruz R.B."/>
            <person name="Varani A.M."/>
            <person name="Fiore M.F."/>
        </authorList>
    </citation>
    <scope>NUCLEOTIDE SEQUENCE [LARGE SCALE GENOMIC DNA]</scope>
    <source>
        <strain evidence="7 8">CENA67</strain>
    </source>
</reference>
<dbReference type="InterPro" id="IPR020845">
    <property type="entry name" value="AMP-binding_CS"/>
</dbReference>
<dbReference type="GO" id="GO:0003824">
    <property type="term" value="F:catalytic activity"/>
    <property type="evidence" value="ECO:0007669"/>
    <property type="project" value="InterPro"/>
</dbReference>
<dbReference type="EMBL" id="JAECZC010000028">
    <property type="protein sequence ID" value="MBH8563641.1"/>
    <property type="molecule type" value="Genomic_DNA"/>
</dbReference>
<dbReference type="InterPro" id="IPR000873">
    <property type="entry name" value="AMP-dep_synth/lig_dom"/>
</dbReference>
<evidence type="ECO:0000313" key="7">
    <source>
        <dbReference type="EMBL" id="MBH8563641.1"/>
    </source>
</evidence>
<dbReference type="FunFam" id="3.30.300.30:FF:000010">
    <property type="entry name" value="Enterobactin synthetase component F"/>
    <property type="match status" value="1"/>
</dbReference>
<dbReference type="CDD" id="cd12116">
    <property type="entry name" value="A_NRPS_Ta1_like"/>
    <property type="match status" value="1"/>
</dbReference>
<comment type="similarity">
    <text evidence="2">Belongs to the ATP-dependent AMP-binding enzyme family.</text>
</comment>
<feature type="compositionally biased region" description="Polar residues" evidence="5">
    <location>
        <begin position="1114"/>
        <end position="1123"/>
    </location>
</feature>
<dbReference type="InterPro" id="IPR029058">
    <property type="entry name" value="AB_hydrolase_fold"/>
</dbReference>
<sequence>MRTLDELLSDLRRLDVKLWAEGEDLCFQAPSKTITPTLRQELKERKAEILTFLHNANAAFKGNASPILPVPRSQNLPLSFAQQRLWFIDQLEPGSYTYNMPSAYRLTGQLNVTALEQSLNEIVRRHEALRTNFPSDNGQPKQVITQDAILTLPVIDLRNIPETEKETQAQEIIRLFAQKPFDLATDLLVRVQLLCLKETEYILVLNIHHIVSDGWSFDVLLRELTALYSGFSSNQPAKLPSLPIQYADFAVWQRQWLQGEVLESQLEYWKKQLSSSPAVLKFPTDHQRPPVQTYGGAEQTFSISQDLTEKLVALCQQEEVTLFMTLFAAFQTLLHRYTEQEDIIVGTPIAGRNQIETEGLIGFFINSLALRINFEGNPTFRELLSQVREVTLEAYDHQDLPLEKLIEELQLERDLSRSPLFQVLFVLQNTPRQNLQLPGLTITPFEIENHTAKFDLSFYLRETLEGISGSIEYNTDLFNAATITRLAGHFQTLLQAIITNPEQRLWDLPLLTTSEQHQLLAEWNDTESEYPQDTCIHQLFESIVEKTPNAVAVIFENQEITYQQLNESANQLANYLRTLKVKPEVPVGICVERTPYLIIGLLAILKAGAAYLPLDPAYPRERLAFMLEDAAVTVLITQKHLIDELPAHQAKVVCLDTDWHIISTENSQNPQSEVKSTNLAYLIYTSGSTGKPKGVQIIHRSVVNFLTAMQQHLKLTNLDSLLSVTSLSFDIAVLEIFLPLTIGAKVILVSREVAFDGLQLLQQLNNSAATVMQATPATWQMLIKAGWEGNAHLKILCGGEALPQSLANQLYQRSAEIWNLYGPTETTIWSTIGRIDQQEALVTIGRPIANTQIYILDKYLQPVPIGVPGELHIGGAGLARGYFQRPELTKEKFIPNPFSFDAESRLYKTGDLARYLHDGTIEYFGRIDNQVKVRGFRIELLEIEAAIAQYPSVDQAIVTVREDNPGDKRLVAYIVSRSGQKPTTDELRQFLKQKLPEYMVPSAFVFLDTLPLTPNGKIDRRALKAPDYSTPDLAATFVAPHTPIQQQIADIWASILKLEQVGIYDNFFALGGHSLLATQLMARLRDAFKIDFPVRTLFEAATVAELSSRIETVQWATQQSQDDTTGEYEEGDL</sequence>
<dbReference type="Gene3D" id="1.10.10.1830">
    <property type="entry name" value="Non-ribosomal peptide synthase, adenylation domain"/>
    <property type="match status" value="1"/>
</dbReference>
<dbReference type="PROSITE" id="PS00455">
    <property type="entry name" value="AMP_BINDING"/>
    <property type="match status" value="1"/>
</dbReference>
<evidence type="ECO:0000256" key="3">
    <source>
        <dbReference type="ARBA" id="ARBA00022450"/>
    </source>
</evidence>
<dbReference type="NCBIfam" id="TIGR01733">
    <property type="entry name" value="AA-adenyl-dom"/>
    <property type="match status" value="1"/>
</dbReference>